<evidence type="ECO:0000313" key="3">
    <source>
        <dbReference type="Proteomes" id="UP000664167"/>
    </source>
</evidence>
<feature type="compositionally biased region" description="Polar residues" evidence="1">
    <location>
        <begin position="23"/>
        <end position="40"/>
    </location>
</feature>
<feature type="region of interest" description="Disordered" evidence="1">
    <location>
        <begin position="1"/>
        <end position="40"/>
    </location>
</feature>
<reference evidence="2" key="1">
    <citation type="submission" date="2021-03" db="EMBL/GenBank/DDBJ databases">
        <title>Streptomyces poriferae sp. nov., a novel marine sponge-derived Actinobacteria species with anti-MRSA activity.</title>
        <authorList>
            <person name="Sandoval-Powers M."/>
            <person name="Kralova S."/>
            <person name="Nguyen G.-S."/>
            <person name="Fawwal D."/>
            <person name="Degnes K."/>
            <person name="Klinkenberg G."/>
            <person name="Sletta H."/>
            <person name="Wentzel A."/>
            <person name="Liles M.R."/>
        </authorList>
    </citation>
    <scope>NUCLEOTIDE SEQUENCE</scope>
    <source>
        <strain evidence="2">DSM 41794</strain>
    </source>
</reference>
<evidence type="ECO:0000256" key="1">
    <source>
        <dbReference type="SAM" id="MobiDB-lite"/>
    </source>
</evidence>
<evidence type="ECO:0000313" key="2">
    <source>
        <dbReference type="EMBL" id="MBO0511902.1"/>
    </source>
</evidence>
<name>A0A939F6I5_9ACTN</name>
<organism evidence="2 3">
    <name type="scientific">Streptomyces beijiangensis</name>
    <dbReference type="NCBI Taxonomy" id="163361"/>
    <lineage>
        <taxon>Bacteria</taxon>
        <taxon>Bacillati</taxon>
        <taxon>Actinomycetota</taxon>
        <taxon>Actinomycetes</taxon>
        <taxon>Kitasatosporales</taxon>
        <taxon>Streptomycetaceae</taxon>
        <taxon>Streptomyces</taxon>
    </lineage>
</organism>
<comment type="caution">
    <text evidence="2">The sequence shown here is derived from an EMBL/GenBank/DDBJ whole genome shotgun (WGS) entry which is preliminary data.</text>
</comment>
<keyword evidence="3" id="KW-1185">Reference proteome</keyword>
<dbReference type="Proteomes" id="UP000664167">
    <property type="component" value="Unassembled WGS sequence"/>
</dbReference>
<sequence length="665" mass="72890">MSEFTATWIGGSSGPTHTGSGTQNNFISPESLTKNASGQTPRAVARSELIWLDRHFIEPEGYPDAYDTLVGRRTVLLDGANGDGRHATARCLLHRLPPGGGALHEILLEREEGSSLLLDPEVVADDDRLLLDLAASGERLGAAALDELSAFRKAVEERGAGLVVVLPAEARHLLTPQLNDLRREISRPPERELELSIIGRHLRYAGRDPRGVERLPPDVMAYLGTAPRLSDVATFAQYLCDAAHRAGTFTEQCALALKGLQEQPRLAVETLRTIRKGAPRALLITTAMLSGARADAVHKGAAMLLDDRQASPHMRYLLERRSLADRLGAIKAEIGPAGLARFESIGYDSAVRIQVWENFPDLRDPLRNWVARVLSLPGLTDGNRDQLVERFAEQCLSTNDATTLLDLAKHWASPESGTPPLTRLRGAAHALEYGLNSSRCGGEFRHKIYEWATRPVAAPFRKVLVGVCAETMTVRHPEAALVRLHHLARREPPSAEARNALIALVREDHRLHRRMLNRLARGLESGGWAADTELFLDLAAPEQLGNPGIRAHPLIAESGVRNDLLVCWTAVLRAPADEQWTTLAEAWLEAACGDPHAADRFLDLLVTACDRRGDRLGVLYRVTRDWSARQPAGQGVASELPSVLLRKMRASPHVRVTPQQEATAP</sequence>
<dbReference type="EMBL" id="JAFLRJ010000075">
    <property type="protein sequence ID" value="MBO0511902.1"/>
    <property type="molecule type" value="Genomic_DNA"/>
</dbReference>
<dbReference type="RefSeq" id="WP_206961305.1">
    <property type="nucleotide sequence ID" value="NZ_BAAAJJ010000005.1"/>
</dbReference>
<gene>
    <name evidence="2" type="ORF">J0695_08745</name>
</gene>
<dbReference type="AlphaFoldDB" id="A0A939F6I5"/>
<accession>A0A939F6I5</accession>
<proteinExistence type="predicted"/>
<protein>
    <submittedName>
        <fullName evidence="2">Uncharacterized protein</fullName>
    </submittedName>
</protein>